<comment type="caution">
    <text evidence="2">The sequence shown here is derived from an EMBL/GenBank/DDBJ whole genome shotgun (WGS) entry which is preliminary data.</text>
</comment>
<proteinExistence type="predicted"/>
<sequence>YFSPEYQLAYNMTVDAHNVLLPRENRDVDQFDDLIQAYITEDYLVDTAYRRYINALDQLPATQFDLFDNLSRNVESAYNNEHLVPMISDWCQDYVPNMIEPQRRERNFYSSTVGPNKDRTVVIISDAFRFEAAKELQQRLDKRDVFGTEMQYAVTGLPSVTYFGMPSLLPNHELAYQGNKELLVDGQKAINLEQRMHILQTIEPQSQAMRLTDFLSLSSTEQKKYVVDQKVIYFYHNTVDATGDKPASEVNVFRAVEDAIAELERGVDRLRTISIRNIYVTADHGFIYRRHLLDSTDKINLPSDVDFEQKNLRYAIGSTDFDEIGVDNVKLGDILGNDDHRFVFYPSNANVFSVPGAGQNYVHGGCSPQEMIIPVLHVTTESRKSQATYATLAVTDSSRRITSHEVIVNMVQNDPVDETHRAATYALYFVDGNGRQISGEQLVHADITSINVNDRLIRRHIPLIDQDFERGGQYQLVIKNVEANTSTLIDYQMDLTVGGVLTLTSDSAHEETSENEATLIKLEQNFPGRFVRKDLTQRIKEGANVPTYVLEFLLGQFANSSDTETIERGVENVKKTLAHNYVRPDEAEKVKSKIREDGAYTVIDKLSVRLNEGEDRYEASFSNLGLTGVPVDEHYVQDYERLLIGGIWSIVRVSYDHESLDHFSIQKLNPIQVPFVDMQEVYAGRKAFTTEEWLDVLLRTTGMEPTQFTEREKWLLLSRIIPFVENNYNFVELGPRGTGKSHVYKELSPDSILISGGQTTVANLFYNMSRREVGLVGMWDVVAFDEVAGIHFKDKDGVQIMKDYMASGSFARGRNEIQASAGMVFVGNINQSVDVLLRTSNLFEPFPEMMGNDTAFLDRIHNYLPGWEIPKYRPEFFTKGFGFITDYFAEVMRELRKISYADAIDEYFSFGKQLNQRDVIAVRKTVSGLIKLLYPDGVFDKADVAKILEFAMEMRRRVKEQLKRIGGMEFYDVNFSYIDKTTFEETYVSVPETGSSSLIPDGQENPGHVYTVAYDESKRLSLIKLETQVVPGLG</sequence>
<dbReference type="Pfam" id="PF20442">
    <property type="entry name" value="BrxL_N"/>
    <property type="match status" value="1"/>
</dbReference>
<evidence type="ECO:0000259" key="1">
    <source>
        <dbReference type="Pfam" id="PF20442"/>
    </source>
</evidence>
<protein>
    <recommendedName>
        <fullName evidence="1">BREX system Lon protease-like BrxL N-terminal domain-containing protein</fullName>
    </recommendedName>
</protein>
<dbReference type="NCBIfam" id="TIGR02687">
    <property type="entry name" value="BREX-1 system phosphatase PglZ type A"/>
    <property type="match status" value="1"/>
</dbReference>
<dbReference type="Proteomes" id="UP000014243">
    <property type="component" value="Unassembled WGS sequence"/>
</dbReference>
<evidence type="ECO:0000313" key="2">
    <source>
        <dbReference type="EMBL" id="EPC79668.1"/>
    </source>
</evidence>
<dbReference type="NCBIfam" id="TIGR02653">
    <property type="entry name" value="Lon_rel_chp"/>
    <property type="match status" value="1"/>
</dbReference>
<dbReference type="InterPro" id="IPR014060">
    <property type="entry name" value="PglZ"/>
</dbReference>
<name>S2SJ15_LACPA</name>
<dbReference type="InterPro" id="IPR046838">
    <property type="entry name" value="BrxL_N"/>
</dbReference>
<dbReference type="InterPro" id="IPR013473">
    <property type="entry name" value="BrxL"/>
</dbReference>
<feature type="domain" description="BREX system Lon protease-like BrxL N-terminal" evidence="1">
    <location>
        <begin position="525"/>
        <end position="655"/>
    </location>
</feature>
<dbReference type="Pfam" id="PF08665">
    <property type="entry name" value="PglZ"/>
    <property type="match status" value="1"/>
</dbReference>
<feature type="non-terminal residue" evidence="2">
    <location>
        <position position="1034"/>
    </location>
</feature>
<dbReference type="EMBL" id="ANKC01000404">
    <property type="protein sequence ID" value="EPC79668.1"/>
    <property type="molecule type" value="Genomic_DNA"/>
</dbReference>
<reference evidence="2 3" key="1">
    <citation type="journal article" date="2013" name="PLoS ONE">
        <title>Lactobacillus paracasei comparative genomics: towards species pan-genome definition and exploitation of diversity.</title>
        <authorList>
            <person name="Smokvina T."/>
            <person name="Wels M."/>
            <person name="Polka J."/>
            <person name="Chervaux C."/>
            <person name="Brisse S."/>
            <person name="Boekhorst J."/>
            <person name="van Hylckama Vlieg J.E."/>
            <person name="Siezen R.J."/>
        </authorList>
    </citation>
    <scope>NUCLEOTIDE SEQUENCE [LARGE SCALE GENOMIC DNA]</scope>
    <source>
        <strain evidence="2 3">Lpp126</strain>
    </source>
</reference>
<dbReference type="AlphaFoldDB" id="S2SJ15"/>
<accession>S2SJ15</accession>
<dbReference type="InterPro" id="IPR014061">
    <property type="entry name" value="BrxL-like"/>
</dbReference>
<dbReference type="NCBIfam" id="TIGR02688">
    <property type="entry name" value="BREX system Lon protease-like protein BrxL"/>
    <property type="match status" value="1"/>
</dbReference>
<dbReference type="Pfam" id="PF13337">
    <property type="entry name" value="BrxL_ATPase"/>
    <property type="match status" value="1"/>
</dbReference>
<gene>
    <name evidence="2" type="ORF">Lpp126_05845</name>
</gene>
<organism evidence="2 3">
    <name type="scientific">Lacticaseibacillus paracasei subsp. paracasei Lpp126</name>
    <dbReference type="NCBI Taxonomy" id="1256206"/>
    <lineage>
        <taxon>Bacteria</taxon>
        <taxon>Bacillati</taxon>
        <taxon>Bacillota</taxon>
        <taxon>Bacilli</taxon>
        <taxon>Lactobacillales</taxon>
        <taxon>Lactobacillaceae</taxon>
        <taxon>Lacticaseibacillus</taxon>
    </lineage>
</organism>
<evidence type="ECO:0000313" key="3">
    <source>
        <dbReference type="Proteomes" id="UP000014243"/>
    </source>
</evidence>
<feature type="non-terminal residue" evidence="2">
    <location>
        <position position="1"/>
    </location>
</feature>